<dbReference type="EMBL" id="FQ311441">
    <property type="protein sequence ID" value="CBQ70365.1"/>
    <property type="molecule type" value="Genomic_DNA"/>
</dbReference>
<keyword evidence="10" id="KW-1185">Reference proteome</keyword>
<name>E6ZT08_SPORE</name>
<sequence length="307" mass="34163">MQAEASSSCLAAPSTRSKQDTLCRYYYRSGKCKRGDKCIFSHGSTRDRVQQLSARAAEFTPGPASRSSLSASAQAFQPATQTDSSDDDDDDEGAWQDVAPEPQPATSKKPAPAVMKGVPASVSENTQPCYICMKIPTVYAQQLNCDHLFCPPCLQKWRRQHGQAKNKNCPTCRTPSQFTFVTPEPFVGGARSLALQRFRERAAQTPCKHFTKSLALSSKRVTKPFCIFGDDCLYQHHIDGQPHKFGTGRFRIQRGKRGTRRIVGLRGQAERVISTDFFARIQDMDERVRMFLSTRVILNARSQASAA</sequence>
<dbReference type="Gene3D" id="4.10.1000.10">
    <property type="entry name" value="Zinc finger, CCCH-type"/>
    <property type="match status" value="1"/>
</dbReference>
<dbReference type="GO" id="GO:0000209">
    <property type="term" value="P:protein polyubiquitination"/>
    <property type="evidence" value="ECO:0007669"/>
    <property type="project" value="InterPro"/>
</dbReference>
<feature type="compositionally biased region" description="Acidic residues" evidence="6">
    <location>
        <begin position="84"/>
        <end position="94"/>
    </location>
</feature>
<dbReference type="PROSITE" id="PS50103">
    <property type="entry name" value="ZF_C3H1"/>
    <property type="match status" value="2"/>
</dbReference>
<reference evidence="9 10" key="1">
    <citation type="journal article" date="2010" name="Science">
        <title>Pathogenicity determinants in smut fungi revealed by genome comparison.</title>
        <authorList>
            <person name="Schirawski J."/>
            <person name="Mannhaupt G."/>
            <person name="Muench K."/>
            <person name="Brefort T."/>
            <person name="Schipper K."/>
            <person name="Doehlemann G."/>
            <person name="Di Stasio M."/>
            <person name="Roessel N."/>
            <person name="Mendoza-Mendoza A."/>
            <person name="Pester D."/>
            <person name="Mueller O."/>
            <person name="Winterberg B."/>
            <person name="Meyer E."/>
            <person name="Ghareeb H."/>
            <person name="Wollenberg T."/>
            <person name="Muensterkoetter M."/>
            <person name="Wong P."/>
            <person name="Walter M."/>
            <person name="Stukenbrock E."/>
            <person name="Gueldener U."/>
            <person name="Kahmann R."/>
        </authorList>
    </citation>
    <scope>NUCLEOTIDE SEQUENCE [LARGE SCALE GENOMIC DNA]</scope>
    <source>
        <strain evidence="10">SRZ2</strain>
    </source>
</reference>
<keyword evidence="4 5" id="KW-0862">Zinc</keyword>
<evidence type="ECO:0000256" key="1">
    <source>
        <dbReference type="ARBA" id="ARBA00022679"/>
    </source>
</evidence>
<dbReference type="Pfam" id="PF00097">
    <property type="entry name" value="zf-C3HC4"/>
    <property type="match status" value="1"/>
</dbReference>
<gene>
    <name evidence="9" type="ORF">sr12262</name>
</gene>
<dbReference type="PANTHER" id="PTHR11224">
    <property type="entry name" value="MAKORIN-RELATED"/>
    <property type="match status" value="1"/>
</dbReference>
<dbReference type="AlphaFoldDB" id="E6ZT08"/>
<feature type="domain" description="C3H1-type" evidence="8">
    <location>
        <begin position="17"/>
        <end position="45"/>
    </location>
</feature>
<dbReference type="PANTHER" id="PTHR11224:SF59">
    <property type="entry name" value="RING-TYPE E3 UBIQUITIN TRANSFERASE"/>
    <property type="match status" value="1"/>
</dbReference>
<dbReference type="VEuPathDB" id="FungiDB:sr12262"/>
<dbReference type="InterPro" id="IPR036855">
    <property type="entry name" value="Znf_CCCH_sf"/>
</dbReference>
<dbReference type="SUPFAM" id="SSF90229">
    <property type="entry name" value="CCCH zinc finger"/>
    <property type="match status" value="1"/>
</dbReference>
<dbReference type="eggNOG" id="KOG1039">
    <property type="taxonomic scope" value="Eukaryota"/>
</dbReference>
<evidence type="ECO:0000313" key="9">
    <source>
        <dbReference type="EMBL" id="CBQ70365.1"/>
    </source>
</evidence>
<dbReference type="SMART" id="SM00356">
    <property type="entry name" value="ZnF_C3H1"/>
    <property type="match status" value="2"/>
</dbReference>
<evidence type="ECO:0000256" key="6">
    <source>
        <dbReference type="SAM" id="MobiDB-lite"/>
    </source>
</evidence>
<dbReference type="InterPro" id="IPR018957">
    <property type="entry name" value="Znf_C3HC4_RING-type"/>
</dbReference>
<feature type="domain" description="RING-type" evidence="7">
    <location>
        <begin position="129"/>
        <end position="173"/>
    </location>
</feature>
<feature type="zinc finger region" description="C3H1-type" evidence="5">
    <location>
        <begin position="201"/>
        <end position="239"/>
    </location>
</feature>
<dbReference type="InterPro" id="IPR017907">
    <property type="entry name" value="Znf_RING_CS"/>
</dbReference>
<dbReference type="Pfam" id="PF00642">
    <property type="entry name" value="zf-CCCH"/>
    <property type="match status" value="1"/>
</dbReference>
<dbReference type="InterPro" id="IPR000571">
    <property type="entry name" value="Znf_CCCH"/>
</dbReference>
<dbReference type="OrthoDB" id="250836at2759"/>
<dbReference type="Gene3D" id="3.30.40.10">
    <property type="entry name" value="Zinc/RING finger domain, C3HC4 (zinc finger)"/>
    <property type="match status" value="1"/>
</dbReference>
<dbReference type="SMART" id="SM00184">
    <property type="entry name" value="RING"/>
    <property type="match status" value="1"/>
</dbReference>
<dbReference type="InterPro" id="IPR001841">
    <property type="entry name" value="Znf_RING"/>
</dbReference>
<feature type="domain" description="C3H1-type" evidence="8">
    <location>
        <begin position="201"/>
        <end position="239"/>
    </location>
</feature>
<dbReference type="SUPFAM" id="SSF57850">
    <property type="entry name" value="RING/U-box"/>
    <property type="match status" value="1"/>
</dbReference>
<evidence type="ECO:0000256" key="4">
    <source>
        <dbReference type="ARBA" id="ARBA00022833"/>
    </source>
</evidence>
<feature type="compositionally biased region" description="Low complexity" evidence="6">
    <location>
        <begin position="63"/>
        <end position="79"/>
    </location>
</feature>
<keyword evidence="2 5" id="KW-0479">Metal-binding</keyword>
<keyword evidence="1" id="KW-0808">Transferase</keyword>
<proteinExistence type="predicted"/>
<feature type="zinc finger region" description="C3H1-type" evidence="5">
    <location>
        <begin position="17"/>
        <end position="45"/>
    </location>
</feature>
<dbReference type="GO" id="GO:0061630">
    <property type="term" value="F:ubiquitin protein ligase activity"/>
    <property type="evidence" value="ECO:0007669"/>
    <property type="project" value="InterPro"/>
</dbReference>
<dbReference type="InterPro" id="IPR013083">
    <property type="entry name" value="Znf_RING/FYVE/PHD"/>
</dbReference>
<accession>E6ZT08</accession>
<organism evidence="9 10">
    <name type="scientific">Sporisorium reilianum (strain SRZ2)</name>
    <name type="common">Maize head smut fungus</name>
    <dbReference type="NCBI Taxonomy" id="999809"/>
    <lineage>
        <taxon>Eukaryota</taxon>
        <taxon>Fungi</taxon>
        <taxon>Dikarya</taxon>
        <taxon>Basidiomycota</taxon>
        <taxon>Ustilaginomycotina</taxon>
        <taxon>Ustilaginomycetes</taxon>
        <taxon>Ustilaginales</taxon>
        <taxon>Ustilaginaceae</taxon>
        <taxon>Sporisorium</taxon>
    </lineage>
</organism>
<dbReference type="Proteomes" id="UP000008867">
    <property type="component" value="Chromosome 2"/>
</dbReference>
<evidence type="ECO:0000259" key="8">
    <source>
        <dbReference type="PROSITE" id="PS50103"/>
    </source>
</evidence>
<evidence type="ECO:0000256" key="2">
    <source>
        <dbReference type="ARBA" id="ARBA00022723"/>
    </source>
</evidence>
<dbReference type="HOGENOM" id="CLU_874919_0_0_1"/>
<dbReference type="PROSITE" id="PS50089">
    <property type="entry name" value="ZF_RING_2"/>
    <property type="match status" value="1"/>
</dbReference>
<evidence type="ECO:0000313" key="10">
    <source>
        <dbReference type="Proteomes" id="UP000008867"/>
    </source>
</evidence>
<dbReference type="GO" id="GO:0008270">
    <property type="term" value="F:zinc ion binding"/>
    <property type="evidence" value="ECO:0007669"/>
    <property type="project" value="UniProtKB-KW"/>
</dbReference>
<feature type="region of interest" description="Disordered" evidence="6">
    <location>
        <begin position="51"/>
        <end position="113"/>
    </location>
</feature>
<protein>
    <submittedName>
        <fullName evidence="9">Related to makorin ring zinc finger protein</fullName>
    </submittedName>
</protein>
<evidence type="ECO:0000256" key="3">
    <source>
        <dbReference type="ARBA" id="ARBA00022771"/>
    </source>
</evidence>
<dbReference type="PROSITE" id="PS00518">
    <property type="entry name" value="ZF_RING_1"/>
    <property type="match status" value="1"/>
</dbReference>
<dbReference type="InterPro" id="IPR045072">
    <property type="entry name" value="MKRN-like"/>
</dbReference>
<evidence type="ECO:0000259" key="7">
    <source>
        <dbReference type="PROSITE" id="PS50089"/>
    </source>
</evidence>
<keyword evidence="3 5" id="KW-0863">Zinc-finger</keyword>
<evidence type="ECO:0000256" key="5">
    <source>
        <dbReference type="PROSITE-ProRule" id="PRU00723"/>
    </source>
</evidence>